<proteinExistence type="predicted"/>
<accession>A0A1G8D6M2</accession>
<dbReference type="Proteomes" id="UP000199045">
    <property type="component" value="Unassembled WGS sequence"/>
</dbReference>
<evidence type="ECO:0000256" key="1">
    <source>
        <dbReference type="SAM" id="MobiDB-lite"/>
    </source>
</evidence>
<sequence>MELTPGTDIGQHVIALLTNMEAVMINIQAILTRMTEGSGNAGQKTSIEPHTGTED</sequence>
<dbReference type="AlphaFoldDB" id="A0A1G8D6M2"/>
<feature type="region of interest" description="Disordered" evidence="1">
    <location>
        <begin position="36"/>
        <end position="55"/>
    </location>
</feature>
<evidence type="ECO:0000313" key="3">
    <source>
        <dbReference type="Proteomes" id="UP000199045"/>
    </source>
</evidence>
<dbReference type="EMBL" id="FNBN01000014">
    <property type="protein sequence ID" value="SDH53397.1"/>
    <property type="molecule type" value="Genomic_DNA"/>
</dbReference>
<name>A0A1G8D6M2_CHIFI</name>
<reference evidence="2 3" key="1">
    <citation type="submission" date="2016-10" db="EMBL/GenBank/DDBJ databases">
        <authorList>
            <person name="de Groot N.N."/>
        </authorList>
    </citation>
    <scope>NUCLEOTIDE SEQUENCE [LARGE SCALE GENOMIC DNA]</scope>
    <source>
        <strain evidence="2 3">DSM 527</strain>
    </source>
</reference>
<dbReference type="STRING" id="104663.SAMN04488121_1148"/>
<gene>
    <name evidence="2" type="ORF">SAMN04488121_1148</name>
</gene>
<protein>
    <submittedName>
        <fullName evidence="2">Uncharacterized protein</fullName>
    </submittedName>
</protein>
<evidence type="ECO:0000313" key="2">
    <source>
        <dbReference type="EMBL" id="SDH53397.1"/>
    </source>
</evidence>
<dbReference type="RefSeq" id="WP_176842503.1">
    <property type="nucleotide sequence ID" value="NZ_FNBN01000014.1"/>
</dbReference>
<organism evidence="2 3">
    <name type="scientific">Chitinophaga filiformis</name>
    <name type="common">Myxococcus filiformis</name>
    <name type="synonym">Flexibacter filiformis</name>
    <dbReference type="NCBI Taxonomy" id="104663"/>
    <lineage>
        <taxon>Bacteria</taxon>
        <taxon>Pseudomonadati</taxon>
        <taxon>Bacteroidota</taxon>
        <taxon>Chitinophagia</taxon>
        <taxon>Chitinophagales</taxon>
        <taxon>Chitinophagaceae</taxon>
        <taxon>Chitinophaga</taxon>
    </lineage>
</organism>
<feature type="compositionally biased region" description="Polar residues" evidence="1">
    <location>
        <begin position="36"/>
        <end position="48"/>
    </location>
</feature>